<reference evidence="1" key="1">
    <citation type="submission" date="2023-09" db="EMBL/GenBank/DDBJ databases">
        <title>Vallitalea sediminicola and Vallitalea maricola sp. nov., anaerobic bacteria isolated from marine sediment.</title>
        <authorList>
            <person name="Hirano S."/>
            <person name="Maeda A."/>
            <person name="Terahara T."/>
            <person name="Mori K."/>
            <person name="Hamada M."/>
            <person name="Matsumoto R."/>
            <person name="Kobayashi T."/>
        </authorList>
    </citation>
    <scope>NUCLEOTIDE SEQUENCE</scope>
    <source>
        <strain evidence="1">AN17-2</strain>
    </source>
</reference>
<dbReference type="Proteomes" id="UP001374599">
    <property type="component" value="Unassembled WGS sequence"/>
</dbReference>
<evidence type="ECO:0000313" key="2">
    <source>
        <dbReference type="Proteomes" id="UP001374599"/>
    </source>
</evidence>
<name>A0ACB5UJJ1_9FIRM</name>
<protein>
    <submittedName>
        <fullName evidence="1">Uncharacterized protein</fullName>
    </submittedName>
</protein>
<gene>
    <name evidence="1" type="ORF">AN2V17_13140</name>
</gene>
<evidence type="ECO:0000313" key="1">
    <source>
        <dbReference type="EMBL" id="GMQ62083.1"/>
    </source>
</evidence>
<keyword evidence="2" id="KW-1185">Reference proteome</keyword>
<accession>A0ACB5UJJ1</accession>
<organism evidence="1 2">
    <name type="scientific">Vallitalea maricola</name>
    <dbReference type="NCBI Taxonomy" id="3074433"/>
    <lineage>
        <taxon>Bacteria</taxon>
        <taxon>Bacillati</taxon>
        <taxon>Bacillota</taxon>
        <taxon>Clostridia</taxon>
        <taxon>Lachnospirales</taxon>
        <taxon>Vallitaleaceae</taxon>
        <taxon>Vallitalea</taxon>
    </lineage>
</organism>
<proteinExistence type="predicted"/>
<sequence>MPKMNYHPVKMTIFYSDAIVEKRGYGSRLYFERLCLSVVCSFARTSLKITSTLS</sequence>
<comment type="caution">
    <text evidence="1">The sequence shown here is derived from an EMBL/GenBank/DDBJ whole genome shotgun (WGS) entry which is preliminary data.</text>
</comment>
<dbReference type="EMBL" id="BTPU01000020">
    <property type="protein sequence ID" value="GMQ62083.1"/>
    <property type="molecule type" value="Genomic_DNA"/>
</dbReference>